<accession>A0A645JER1</accession>
<sequence>MLFDEALRQGKAKATPAIPPRHQGVEDLVADLLRNPGAVVDDLQFQCQLETTLGQRDLPCHPGAQADLSAALKGLRGIAGDVEDGLDQLLTVGGQLRQTGVVVTANHQVGKLGQDQPPNTLKHVVDVDLGRPHHAVRGQ</sequence>
<gene>
    <name evidence="1" type="ORF">SDC9_209308</name>
</gene>
<organism evidence="1">
    <name type="scientific">bioreactor metagenome</name>
    <dbReference type="NCBI Taxonomy" id="1076179"/>
    <lineage>
        <taxon>unclassified sequences</taxon>
        <taxon>metagenomes</taxon>
        <taxon>ecological metagenomes</taxon>
    </lineage>
</organism>
<dbReference type="EMBL" id="VSSQ01138358">
    <property type="protein sequence ID" value="MPN61570.1"/>
    <property type="molecule type" value="Genomic_DNA"/>
</dbReference>
<comment type="caution">
    <text evidence="1">The sequence shown here is derived from an EMBL/GenBank/DDBJ whole genome shotgun (WGS) entry which is preliminary data.</text>
</comment>
<protein>
    <submittedName>
        <fullName evidence="1">Uncharacterized protein</fullName>
    </submittedName>
</protein>
<dbReference type="AlphaFoldDB" id="A0A645JER1"/>
<evidence type="ECO:0000313" key="1">
    <source>
        <dbReference type="EMBL" id="MPN61570.1"/>
    </source>
</evidence>
<reference evidence="1" key="1">
    <citation type="submission" date="2019-08" db="EMBL/GenBank/DDBJ databases">
        <authorList>
            <person name="Kucharzyk K."/>
            <person name="Murdoch R.W."/>
            <person name="Higgins S."/>
            <person name="Loffler F."/>
        </authorList>
    </citation>
    <scope>NUCLEOTIDE SEQUENCE</scope>
</reference>
<name>A0A645JER1_9ZZZZ</name>
<proteinExistence type="predicted"/>